<dbReference type="RefSeq" id="WP_277414053.1">
    <property type="nucleotide sequence ID" value="NZ_CP119083.1"/>
</dbReference>
<evidence type="ECO:0000313" key="1">
    <source>
        <dbReference type="EMBL" id="WEF31275.1"/>
    </source>
</evidence>
<proteinExistence type="predicted"/>
<evidence type="ECO:0000313" key="2">
    <source>
        <dbReference type="Proteomes" id="UP001216510"/>
    </source>
</evidence>
<sequence length="496" mass="56228">MPDLFSFFQRFRSPPRTGAPVPFATYDAFLHRFTDSPARFRLVCLTVGGCDWGRHARFTEPVVSADGTRLFAWELKWIPPLHEDRDFPRTGWNRREVLVDLVGCTFVASGWEGIRMAPVQVRPRWQLGGKARPCKAFRSPVMGRGDPIDRVTDEAIEYRDYRTPRRTAWAGLTAIHFEKQAVNTNELPVLWANLRTGDHHATVSLPPEPTHPFYARLVAQGMLPLAALERFLATEDECELTVLSTLGDLRLGKLDGDAALRALVDVDPDAPVDLGGLVVERLRPSHRNRDKDSFPPDSWYFTFSTINGKAAETQMLDEVKHWLATLGPAWTHEFRRDWSQFLELRSPALELRLNYSRSEGFGSIGYTANHYRRMLLATYGTDFAPTRSSVIPNATVSSRYGRPPECLLPTPDALHRPQLTLWRDEHGRCGITDEGWLYLWRRDEVAAIEDGVSDEYADRGGPYYEIDIVFHGGARLTLRRGNGSAAQLSEFFESTP</sequence>
<name>A0ABY8B5R1_9BURK</name>
<organism evidence="1 2">
    <name type="scientific">Pseudoduganella chitinolytica</name>
    <dbReference type="NCBI Taxonomy" id="34070"/>
    <lineage>
        <taxon>Bacteria</taxon>
        <taxon>Pseudomonadati</taxon>
        <taxon>Pseudomonadota</taxon>
        <taxon>Betaproteobacteria</taxon>
        <taxon>Burkholderiales</taxon>
        <taxon>Oxalobacteraceae</taxon>
        <taxon>Telluria group</taxon>
        <taxon>Pseudoduganella</taxon>
    </lineage>
</organism>
<protein>
    <submittedName>
        <fullName evidence="1">Uncharacterized protein</fullName>
    </submittedName>
</protein>
<gene>
    <name evidence="1" type="ORF">PX653_17640</name>
</gene>
<reference evidence="1 2" key="1">
    <citation type="submission" date="2023-02" db="EMBL/GenBank/DDBJ databases">
        <title>Gemone sequence of Telluria chitinolytica ACM 3522T.</title>
        <authorList>
            <person name="Frediansyah A."/>
            <person name="Miess H."/>
            <person name="Gross H."/>
        </authorList>
    </citation>
    <scope>NUCLEOTIDE SEQUENCE [LARGE SCALE GENOMIC DNA]</scope>
    <source>
        <strain evidence="1 2">ACM 3522</strain>
    </source>
</reference>
<keyword evidence="2" id="KW-1185">Reference proteome</keyword>
<dbReference type="EMBL" id="CP119083">
    <property type="protein sequence ID" value="WEF31275.1"/>
    <property type="molecule type" value="Genomic_DNA"/>
</dbReference>
<dbReference type="Proteomes" id="UP001216510">
    <property type="component" value="Chromosome"/>
</dbReference>
<accession>A0ABY8B5R1</accession>